<dbReference type="GO" id="GO:0031418">
    <property type="term" value="F:L-ascorbic acid binding"/>
    <property type="evidence" value="ECO:0007669"/>
    <property type="project" value="UniProtKB-KW"/>
</dbReference>
<dbReference type="InterPro" id="IPR044862">
    <property type="entry name" value="Pro_4_hyd_alph_FE2OG_OXY"/>
</dbReference>
<evidence type="ECO:0000256" key="3">
    <source>
        <dbReference type="ARBA" id="ARBA00022896"/>
    </source>
</evidence>
<evidence type="ECO:0000259" key="8">
    <source>
        <dbReference type="PROSITE" id="PS51471"/>
    </source>
</evidence>
<protein>
    <submittedName>
        <fullName evidence="9">PKHD-type hydroxylase YbiX</fullName>
    </submittedName>
</protein>
<dbReference type="EMBL" id="FIZX01000001">
    <property type="protein sequence ID" value="CZF78086.1"/>
    <property type="molecule type" value="Genomic_DNA"/>
</dbReference>
<gene>
    <name evidence="9" type="primary">ybiX</name>
    <name evidence="9" type="ORF">GCE9029_00611</name>
</gene>
<dbReference type="InterPro" id="IPR036249">
    <property type="entry name" value="Thioredoxin-like_sf"/>
</dbReference>
<dbReference type="RefSeq" id="WP_062660964.1">
    <property type="nucleotide sequence ID" value="NZ_FIZX01000001.1"/>
</dbReference>
<dbReference type="GO" id="GO:0005506">
    <property type="term" value="F:iron ion binding"/>
    <property type="evidence" value="ECO:0007669"/>
    <property type="project" value="InterPro"/>
</dbReference>
<dbReference type="GO" id="GO:0016705">
    <property type="term" value="F:oxidoreductase activity, acting on paired donors, with incorporation or reduction of molecular oxygen"/>
    <property type="evidence" value="ECO:0007669"/>
    <property type="project" value="InterPro"/>
</dbReference>
<keyword evidence="4" id="KW-0223">Dioxygenase</keyword>
<dbReference type="AlphaFoldDB" id="A0A128EVQ5"/>
<evidence type="ECO:0000256" key="2">
    <source>
        <dbReference type="ARBA" id="ARBA00022723"/>
    </source>
</evidence>
<evidence type="ECO:0000256" key="4">
    <source>
        <dbReference type="ARBA" id="ARBA00022964"/>
    </source>
</evidence>
<evidence type="ECO:0000313" key="9">
    <source>
        <dbReference type="EMBL" id="CZF78086.1"/>
    </source>
</evidence>
<accession>A0A128EVQ5</accession>
<name>A0A128EVQ5_9GAMM</name>
<dbReference type="GO" id="GO:0016209">
    <property type="term" value="F:antioxidant activity"/>
    <property type="evidence" value="ECO:0007669"/>
    <property type="project" value="InterPro"/>
</dbReference>
<dbReference type="InterPro" id="IPR005123">
    <property type="entry name" value="Oxoglu/Fe-dep_dioxygenase_dom"/>
</dbReference>
<dbReference type="SUPFAM" id="SSF52833">
    <property type="entry name" value="Thioredoxin-like"/>
    <property type="match status" value="1"/>
</dbReference>
<dbReference type="Gene3D" id="3.40.30.10">
    <property type="entry name" value="Glutaredoxin"/>
    <property type="match status" value="1"/>
</dbReference>
<evidence type="ECO:0000313" key="10">
    <source>
        <dbReference type="Proteomes" id="UP000071641"/>
    </source>
</evidence>
<dbReference type="InterPro" id="IPR006620">
    <property type="entry name" value="Pro_4_hyd_alph"/>
</dbReference>
<dbReference type="GO" id="GO:0051213">
    <property type="term" value="F:dioxygenase activity"/>
    <property type="evidence" value="ECO:0007669"/>
    <property type="project" value="UniProtKB-KW"/>
</dbReference>
<keyword evidence="10" id="KW-1185">Reference proteome</keyword>
<keyword evidence="5" id="KW-0560">Oxidoreductase</keyword>
<reference evidence="10" key="1">
    <citation type="submission" date="2016-02" db="EMBL/GenBank/DDBJ databases">
        <authorList>
            <person name="Rodrigo-Torres Lidia"/>
            <person name="Arahal R.David."/>
        </authorList>
    </citation>
    <scope>NUCLEOTIDE SEQUENCE [LARGE SCALE GENOMIC DNA]</scope>
    <source>
        <strain evidence="10">CECT 9029</strain>
    </source>
</reference>
<feature type="domain" description="Fe2OG dioxygenase" evidence="8">
    <location>
        <begin position="245"/>
        <end position="345"/>
    </location>
</feature>
<dbReference type="Pfam" id="PF00578">
    <property type="entry name" value="AhpC-TSA"/>
    <property type="match status" value="1"/>
</dbReference>
<dbReference type="SMART" id="SM00702">
    <property type="entry name" value="P4Hc"/>
    <property type="match status" value="1"/>
</dbReference>
<evidence type="ECO:0000256" key="7">
    <source>
        <dbReference type="SAM" id="MobiDB-lite"/>
    </source>
</evidence>
<dbReference type="STRING" id="1796497.GCE9029_00611"/>
<dbReference type="Proteomes" id="UP000071641">
    <property type="component" value="Unassembled WGS sequence"/>
</dbReference>
<feature type="region of interest" description="Disordered" evidence="7">
    <location>
        <begin position="195"/>
        <end position="214"/>
    </location>
</feature>
<evidence type="ECO:0000256" key="6">
    <source>
        <dbReference type="ARBA" id="ARBA00023004"/>
    </source>
</evidence>
<evidence type="ECO:0000256" key="5">
    <source>
        <dbReference type="ARBA" id="ARBA00023002"/>
    </source>
</evidence>
<dbReference type="OrthoDB" id="255432at2"/>
<keyword evidence="6" id="KW-0408">Iron</keyword>
<keyword evidence="2" id="KW-0479">Metal-binding</keyword>
<dbReference type="Gene3D" id="2.60.120.620">
    <property type="entry name" value="q2cbj1_9rhob like domain"/>
    <property type="match status" value="1"/>
</dbReference>
<organism evidence="9 10">
    <name type="scientific">Grimontia celer</name>
    <dbReference type="NCBI Taxonomy" id="1796497"/>
    <lineage>
        <taxon>Bacteria</taxon>
        <taxon>Pseudomonadati</taxon>
        <taxon>Pseudomonadota</taxon>
        <taxon>Gammaproteobacteria</taxon>
        <taxon>Vibrionales</taxon>
        <taxon>Vibrionaceae</taxon>
        <taxon>Grimontia</taxon>
    </lineage>
</organism>
<dbReference type="PROSITE" id="PS51471">
    <property type="entry name" value="FE2OG_OXY"/>
    <property type="match status" value="1"/>
</dbReference>
<dbReference type="Pfam" id="PF13640">
    <property type="entry name" value="2OG-FeII_Oxy_3"/>
    <property type="match status" value="1"/>
</dbReference>
<feature type="compositionally biased region" description="Basic and acidic residues" evidence="7">
    <location>
        <begin position="197"/>
        <end position="208"/>
    </location>
</feature>
<evidence type="ECO:0000256" key="1">
    <source>
        <dbReference type="ARBA" id="ARBA00001961"/>
    </source>
</evidence>
<dbReference type="InterPro" id="IPR000866">
    <property type="entry name" value="AhpC/TSA"/>
</dbReference>
<keyword evidence="3" id="KW-0847">Vitamin C</keyword>
<sequence length="365" mass="41411">MNKPRIGEPAPWFECQSPKNPRFRFHTIAGRYIVLSFLGSVRMEETRKTVDAFFTFEDTFSALSYGFLGVTSDPRDGSEALFEDHTFAMYLLQDFDMSVAAKFGALDEAGRVKAQTFILDERLRVVANIAITSKSYGETHLSKVLEVLSSLPPIKKGRVSDVPAPVLIVPRVFEPEFCQTLIKYYEERGGKQSGFMQEREGKTVEVHNRAHKHRSDETIQDADLRAACLMRIRYRLLPEIKKAFQFDVTRIERYLVACYDGQSAGHFRPHRDNTTKGTAHRKFAVSINLNTGEYEGGELCFPEFGQQKYVAPAGGACVFSCSLLHEAKPVISGSRYAFLPFLYDDISADIRRENLQFLENSEPQQ</sequence>
<proteinExistence type="predicted"/>
<comment type="cofactor">
    <cofactor evidence="1">
        <name>L-ascorbate</name>
        <dbReference type="ChEBI" id="CHEBI:38290"/>
    </cofactor>
</comment>